<comment type="caution">
    <text evidence="2">The sequence shown here is derived from an EMBL/GenBank/DDBJ whole genome shotgun (WGS) entry which is preliminary data.</text>
</comment>
<dbReference type="InterPro" id="IPR035919">
    <property type="entry name" value="EAL_sf"/>
</dbReference>
<name>A0A1B7LFS6_9FIRM</name>
<dbReference type="GO" id="GO:0071111">
    <property type="term" value="F:cyclic-guanylate-specific phosphodiesterase activity"/>
    <property type="evidence" value="ECO:0007669"/>
    <property type="project" value="InterPro"/>
</dbReference>
<dbReference type="SUPFAM" id="SSF141868">
    <property type="entry name" value="EAL domain-like"/>
    <property type="match status" value="1"/>
</dbReference>
<protein>
    <recommendedName>
        <fullName evidence="1">EAL domain-containing protein</fullName>
    </recommendedName>
</protein>
<dbReference type="PANTHER" id="PTHR33121:SF76">
    <property type="entry name" value="SIGNALING PROTEIN"/>
    <property type="match status" value="1"/>
</dbReference>
<keyword evidence="3" id="KW-1185">Reference proteome</keyword>
<dbReference type="Pfam" id="PF00563">
    <property type="entry name" value="EAL"/>
    <property type="match status" value="1"/>
</dbReference>
<evidence type="ECO:0000313" key="2">
    <source>
        <dbReference type="EMBL" id="OAT83499.1"/>
    </source>
</evidence>
<evidence type="ECO:0000259" key="1">
    <source>
        <dbReference type="PROSITE" id="PS50883"/>
    </source>
</evidence>
<dbReference type="RefSeq" id="WP_066667508.1">
    <property type="nucleotide sequence ID" value="NZ_LYVF01000111.1"/>
</dbReference>
<gene>
    <name evidence="2" type="ORF">A6M21_08180</name>
</gene>
<sequence length="221" mass="24708">MEVREIIARRAINTLFQPVHDIREGEIIGFEALTRGPSGTLQPADILFAAAASNGLRVELELACFREALINAGFIPPEKLLFLNFHPLTLAGHWEAILNDLGAQRRQAVIEITESSGQIRFCAKAQEQLRMAGVRIALDDVGAGDRALANMCEYQADYLKLDRSIIEGLIVHHGARGFFYGPEAAQILCFGHISREGFYYGTEPKHYKSTQKQRKSLRNDR</sequence>
<dbReference type="OrthoDB" id="9813903at2"/>
<evidence type="ECO:0000313" key="3">
    <source>
        <dbReference type="Proteomes" id="UP000078532"/>
    </source>
</evidence>
<dbReference type="PANTHER" id="PTHR33121">
    <property type="entry name" value="CYCLIC DI-GMP PHOSPHODIESTERASE PDEF"/>
    <property type="match status" value="1"/>
</dbReference>
<dbReference type="STRING" id="1838280.A6M21_08180"/>
<dbReference type="CDD" id="cd01948">
    <property type="entry name" value="EAL"/>
    <property type="match status" value="1"/>
</dbReference>
<proteinExistence type="predicted"/>
<dbReference type="Proteomes" id="UP000078532">
    <property type="component" value="Unassembled WGS sequence"/>
</dbReference>
<organism evidence="2 3">
    <name type="scientific">Desulfotomaculum copahuensis</name>
    <dbReference type="NCBI Taxonomy" id="1838280"/>
    <lineage>
        <taxon>Bacteria</taxon>
        <taxon>Bacillati</taxon>
        <taxon>Bacillota</taxon>
        <taxon>Clostridia</taxon>
        <taxon>Eubacteriales</taxon>
        <taxon>Desulfotomaculaceae</taxon>
        <taxon>Desulfotomaculum</taxon>
    </lineage>
</organism>
<accession>A0A1B7LFS6</accession>
<dbReference type="Gene3D" id="3.20.20.450">
    <property type="entry name" value="EAL domain"/>
    <property type="match status" value="1"/>
</dbReference>
<dbReference type="InterPro" id="IPR001633">
    <property type="entry name" value="EAL_dom"/>
</dbReference>
<dbReference type="SMART" id="SM00052">
    <property type="entry name" value="EAL"/>
    <property type="match status" value="1"/>
</dbReference>
<dbReference type="PROSITE" id="PS50883">
    <property type="entry name" value="EAL"/>
    <property type="match status" value="1"/>
</dbReference>
<dbReference type="AlphaFoldDB" id="A0A1B7LFS6"/>
<feature type="domain" description="EAL" evidence="1">
    <location>
        <begin position="1"/>
        <end position="221"/>
    </location>
</feature>
<dbReference type="InterPro" id="IPR050706">
    <property type="entry name" value="Cyclic-di-GMP_PDE-like"/>
</dbReference>
<reference evidence="2 3" key="1">
    <citation type="submission" date="2016-04" db="EMBL/GenBank/DDBJ databases">
        <authorList>
            <person name="Evans L.H."/>
            <person name="Alamgir A."/>
            <person name="Owens N."/>
            <person name="Weber N.D."/>
            <person name="Virtaneva K."/>
            <person name="Barbian K."/>
            <person name="Babar A."/>
            <person name="Rosenke K."/>
        </authorList>
    </citation>
    <scope>NUCLEOTIDE SEQUENCE [LARGE SCALE GENOMIC DNA]</scope>
    <source>
        <strain evidence="2 3">LMa1</strain>
    </source>
</reference>
<dbReference type="EMBL" id="LYVF01000111">
    <property type="protein sequence ID" value="OAT83499.1"/>
    <property type="molecule type" value="Genomic_DNA"/>
</dbReference>